<feature type="transmembrane region" description="Helical" evidence="1">
    <location>
        <begin position="117"/>
        <end position="139"/>
    </location>
</feature>
<sequence>MRRLSPLTIFMLSAFGWIVALTALWSQVSAWTSYPVGVLSHMALEQSAPMWVRQVHLSPGNMEVDTAISVPVPDAGGRRGEITIDVSTARYAYGLPIFIALVLAARGRGRLGRVAAGYALLLPFQAFSLTMSALMQMVLAAQADIRLLRVSQWQMETIVYGYQLGSLVLPTLVPILLWLWMDRKFVNDVLIRSWRESLPPAASSP</sequence>
<name>A0A235EN25_9BURK</name>
<reference evidence="2 3" key="1">
    <citation type="submission" date="2017-07" db="EMBL/GenBank/DDBJ databases">
        <title>Acidovorax KNDSW TSA 6 genome sequence and assembly.</title>
        <authorList>
            <person name="Mayilraj S."/>
        </authorList>
    </citation>
    <scope>NUCLEOTIDE SEQUENCE [LARGE SCALE GENOMIC DNA]</scope>
    <source>
        <strain evidence="2 3">KNDSW-TSA6</strain>
    </source>
</reference>
<keyword evidence="1" id="KW-0472">Membrane</keyword>
<comment type="caution">
    <text evidence="2">The sequence shown here is derived from an EMBL/GenBank/DDBJ whole genome shotgun (WGS) entry which is preliminary data.</text>
</comment>
<dbReference type="RefSeq" id="WP_094289135.1">
    <property type="nucleotide sequence ID" value="NZ_NOIG01000006.1"/>
</dbReference>
<dbReference type="Proteomes" id="UP000215441">
    <property type="component" value="Unassembled WGS sequence"/>
</dbReference>
<feature type="transmembrane region" description="Helical" evidence="1">
    <location>
        <begin position="159"/>
        <end position="180"/>
    </location>
</feature>
<evidence type="ECO:0000313" key="2">
    <source>
        <dbReference type="EMBL" id="OYD50429.1"/>
    </source>
</evidence>
<organism evidence="2 3">
    <name type="scientific">Acidovorax kalamii</name>
    <dbReference type="NCBI Taxonomy" id="2004485"/>
    <lineage>
        <taxon>Bacteria</taxon>
        <taxon>Pseudomonadati</taxon>
        <taxon>Pseudomonadota</taxon>
        <taxon>Betaproteobacteria</taxon>
        <taxon>Burkholderiales</taxon>
        <taxon>Comamonadaceae</taxon>
        <taxon>Acidovorax</taxon>
    </lineage>
</organism>
<keyword evidence="1" id="KW-0812">Transmembrane</keyword>
<evidence type="ECO:0000313" key="3">
    <source>
        <dbReference type="Proteomes" id="UP000215441"/>
    </source>
</evidence>
<dbReference type="InterPro" id="IPR049823">
    <property type="entry name" value="XrtH_assoc"/>
</dbReference>
<gene>
    <name evidence="2" type="ORF">CBY09_10265</name>
</gene>
<dbReference type="OrthoDB" id="8901685at2"/>
<feature type="transmembrane region" description="Helical" evidence="1">
    <location>
        <begin position="88"/>
        <end position="105"/>
    </location>
</feature>
<keyword evidence="3" id="KW-1185">Reference proteome</keyword>
<proteinExistence type="predicted"/>
<dbReference type="EMBL" id="NOIG01000006">
    <property type="protein sequence ID" value="OYD50429.1"/>
    <property type="molecule type" value="Genomic_DNA"/>
</dbReference>
<dbReference type="AlphaFoldDB" id="A0A235EN25"/>
<accession>A0A235EN25</accession>
<dbReference type="NCBIfam" id="NF041730">
    <property type="entry name" value="XrtH_assoc"/>
    <property type="match status" value="1"/>
</dbReference>
<evidence type="ECO:0000256" key="1">
    <source>
        <dbReference type="SAM" id="Phobius"/>
    </source>
</evidence>
<keyword evidence="1" id="KW-1133">Transmembrane helix</keyword>
<protein>
    <submittedName>
        <fullName evidence="2">Uncharacterized protein</fullName>
    </submittedName>
</protein>